<feature type="domain" description="Putative beta-lactamase-inhibitor-like PepSY-like" evidence="2">
    <location>
        <begin position="54"/>
        <end position="140"/>
    </location>
</feature>
<dbReference type="RefSeq" id="WP_131960262.1">
    <property type="nucleotide sequence ID" value="NZ_SMFL01000008.1"/>
</dbReference>
<organism evidence="3 4">
    <name type="scientific">Dyadobacter psychrotolerans</name>
    <dbReference type="NCBI Taxonomy" id="2541721"/>
    <lineage>
        <taxon>Bacteria</taxon>
        <taxon>Pseudomonadati</taxon>
        <taxon>Bacteroidota</taxon>
        <taxon>Cytophagia</taxon>
        <taxon>Cytophagales</taxon>
        <taxon>Spirosomataceae</taxon>
        <taxon>Dyadobacter</taxon>
    </lineage>
</organism>
<dbReference type="Gene3D" id="3.10.450.360">
    <property type="match status" value="1"/>
</dbReference>
<dbReference type="InterPro" id="IPR021533">
    <property type="entry name" value="PepSY-like"/>
</dbReference>
<dbReference type="Proteomes" id="UP000294850">
    <property type="component" value="Unassembled WGS sequence"/>
</dbReference>
<feature type="signal peptide" evidence="1">
    <location>
        <begin position="1"/>
        <end position="19"/>
    </location>
</feature>
<dbReference type="SUPFAM" id="SSF160574">
    <property type="entry name" value="BT0923-like"/>
    <property type="match status" value="1"/>
</dbReference>
<keyword evidence="4" id="KW-1185">Reference proteome</keyword>
<gene>
    <name evidence="3" type="ORF">E0F88_21085</name>
</gene>
<dbReference type="Pfam" id="PF11396">
    <property type="entry name" value="PepSY_like"/>
    <property type="match status" value="1"/>
</dbReference>
<comment type="caution">
    <text evidence="3">The sequence shown here is derived from an EMBL/GenBank/DDBJ whole genome shotgun (WGS) entry which is preliminary data.</text>
</comment>
<evidence type="ECO:0000256" key="1">
    <source>
        <dbReference type="SAM" id="SignalP"/>
    </source>
</evidence>
<evidence type="ECO:0000313" key="4">
    <source>
        <dbReference type="Proteomes" id="UP000294850"/>
    </source>
</evidence>
<proteinExistence type="predicted"/>
<keyword evidence="1" id="KW-0732">Signal</keyword>
<dbReference type="AlphaFoldDB" id="A0A4R5DFT5"/>
<reference evidence="3 4" key="1">
    <citation type="submission" date="2019-03" db="EMBL/GenBank/DDBJ databases">
        <title>Dyadobacter AR-3-6 sp. nov., isolated from arctic soil.</title>
        <authorList>
            <person name="Chaudhary D.K."/>
        </authorList>
    </citation>
    <scope>NUCLEOTIDE SEQUENCE [LARGE SCALE GENOMIC DNA]</scope>
    <source>
        <strain evidence="3 4">AR-3-6</strain>
    </source>
</reference>
<sequence>MKKIIFLAGSLFYSAMAFAQEIHKDEVPSIVLNNFKQKFPKAMDVEWELKNQLYKVEFEIGRKDHEAWINSTGGIVKHKQDITASELPGEVAASISKSYKGYRIDDVEKIESNKKFSYKVELKTLSKEQEVIFDQSGKLVETY</sequence>
<feature type="chain" id="PRO_5020968520" description="Putative beta-lactamase-inhibitor-like PepSY-like domain-containing protein" evidence="1">
    <location>
        <begin position="20"/>
        <end position="143"/>
    </location>
</feature>
<name>A0A4R5DFT5_9BACT</name>
<evidence type="ECO:0000259" key="2">
    <source>
        <dbReference type="Pfam" id="PF11396"/>
    </source>
</evidence>
<dbReference type="OrthoDB" id="1121502at2"/>
<evidence type="ECO:0000313" key="3">
    <source>
        <dbReference type="EMBL" id="TDE12842.1"/>
    </source>
</evidence>
<accession>A0A4R5DFT5</accession>
<protein>
    <recommendedName>
        <fullName evidence="2">Putative beta-lactamase-inhibitor-like PepSY-like domain-containing protein</fullName>
    </recommendedName>
</protein>
<dbReference type="EMBL" id="SMFL01000008">
    <property type="protein sequence ID" value="TDE12842.1"/>
    <property type="molecule type" value="Genomic_DNA"/>
</dbReference>